<dbReference type="Proteomes" id="UP000799776">
    <property type="component" value="Unassembled WGS sequence"/>
</dbReference>
<feature type="region of interest" description="Disordered" evidence="1">
    <location>
        <begin position="204"/>
        <end position="294"/>
    </location>
</feature>
<dbReference type="OrthoDB" id="3902588at2759"/>
<feature type="compositionally biased region" description="Basic and acidic residues" evidence="1">
    <location>
        <begin position="12"/>
        <end position="21"/>
    </location>
</feature>
<protein>
    <recommendedName>
        <fullName evidence="4">Methyltransferase type 11 domain-containing protein</fullName>
    </recommendedName>
</protein>
<gene>
    <name evidence="2" type="ORF">K490DRAFT_65305</name>
</gene>
<evidence type="ECO:0000313" key="2">
    <source>
        <dbReference type="EMBL" id="KAF2088025.1"/>
    </source>
</evidence>
<feature type="compositionally biased region" description="Polar residues" evidence="1">
    <location>
        <begin position="209"/>
        <end position="221"/>
    </location>
</feature>
<feature type="region of interest" description="Disordered" evidence="1">
    <location>
        <begin position="1"/>
        <end position="113"/>
    </location>
</feature>
<evidence type="ECO:0008006" key="4">
    <source>
        <dbReference type="Google" id="ProtNLM"/>
    </source>
</evidence>
<feature type="compositionally biased region" description="Low complexity" evidence="1">
    <location>
        <begin position="230"/>
        <end position="244"/>
    </location>
</feature>
<dbReference type="InterPro" id="IPR029063">
    <property type="entry name" value="SAM-dependent_MTases_sf"/>
</dbReference>
<accession>A0A9P4HZE8</accession>
<dbReference type="Gene3D" id="3.40.50.150">
    <property type="entry name" value="Vaccinia Virus protein VP39"/>
    <property type="match status" value="1"/>
</dbReference>
<feature type="compositionally biased region" description="Polar residues" evidence="1">
    <location>
        <begin position="30"/>
        <end position="44"/>
    </location>
</feature>
<dbReference type="AlphaFoldDB" id="A0A9P4HZE8"/>
<sequence length="641" mass="70467">MFTADLSWAGPEAEKVGEHRERKNRARDGSVQSRESDGSSSAGTRASFWSLKKSKSISMSASSSTTRKPSRLSLRDPTKDPAYHHHAPWNQHPHSPPPALPSARPLDHVSFAEPPTPRASCALYRNDSIGVSGVLPPVLSPMPPPILSPIYDSPHPQPLSSNAVTIDEVTEVQRLSPDSYVFKTTTTSVEPNALSPINILTIEEEKPSSCDSPRNSSCTNSPREEDLVFSEGQGSSTTSASSQSFHHRRNSTAPSDPNKWKPPTDWDVCPSSPSKENTDTSQLEDLFPSDPDPSELTEFQRFIRRMESAGPRIILGRLKEETPDDAAVDSDALQEMELERHLWVLTALQLQSMEQAAVPTQGVGPLIGLPTLFRQPKRVLELYSNLADVYQLSAIYPKSRVSYLTTKPLTNHPLPLPNNVTPLTVPSANILPLPYSPSSFNHIRASSLPAHLAASDLPALLRDCFRLLAPGGILELRLVDATPRPATMGPLLRAWFEERVLLGLELGFRCSRPTSLMSAWVRKAGFSLLGDRRHGGLAQRLRLPAVFARGEDDDGNEEKVDGELRSLVARGLWKDVWGGFARTDEKGGGALEADGESVVAGMAEADRSTPPCWWWEDEEIVRECWEYGTTVECGTLFAFKE</sequence>
<evidence type="ECO:0000313" key="3">
    <source>
        <dbReference type="Proteomes" id="UP000799776"/>
    </source>
</evidence>
<comment type="caution">
    <text evidence="2">The sequence shown here is derived from an EMBL/GenBank/DDBJ whole genome shotgun (WGS) entry which is preliminary data.</text>
</comment>
<reference evidence="2" key="1">
    <citation type="journal article" date="2020" name="Stud. Mycol.">
        <title>101 Dothideomycetes genomes: a test case for predicting lifestyles and emergence of pathogens.</title>
        <authorList>
            <person name="Haridas S."/>
            <person name="Albert R."/>
            <person name="Binder M."/>
            <person name="Bloem J."/>
            <person name="Labutti K."/>
            <person name="Salamov A."/>
            <person name="Andreopoulos B."/>
            <person name="Baker S."/>
            <person name="Barry K."/>
            <person name="Bills G."/>
            <person name="Bluhm B."/>
            <person name="Cannon C."/>
            <person name="Castanera R."/>
            <person name="Culley D."/>
            <person name="Daum C."/>
            <person name="Ezra D."/>
            <person name="Gonzalez J."/>
            <person name="Henrissat B."/>
            <person name="Kuo A."/>
            <person name="Liang C."/>
            <person name="Lipzen A."/>
            <person name="Lutzoni F."/>
            <person name="Magnuson J."/>
            <person name="Mondo S."/>
            <person name="Nolan M."/>
            <person name="Ohm R."/>
            <person name="Pangilinan J."/>
            <person name="Park H.-J."/>
            <person name="Ramirez L."/>
            <person name="Alfaro M."/>
            <person name="Sun H."/>
            <person name="Tritt A."/>
            <person name="Yoshinaga Y."/>
            <person name="Zwiers L.-H."/>
            <person name="Turgeon B."/>
            <person name="Goodwin S."/>
            <person name="Spatafora J."/>
            <person name="Crous P."/>
            <person name="Grigoriev I."/>
        </authorList>
    </citation>
    <scope>NUCLEOTIDE SEQUENCE</scope>
    <source>
        <strain evidence="2">CBS 121410</strain>
    </source>
</reference>
<keyword evidence="3" id="KW-1185">Reference proteome</keyword>
<proteinExistence type="predicted"/>
<dbReference type="EMBL" id="ML978718">
    <property type="protein sequence ID" value="KAF2088025.1"/>
    <property type="molecule type" value="Genomic_DNA"/>
</dbReference>
<name>A0A9P4HZE8_9PEZI</name>
<organism evidence="2 3">
    <name type="scientific">Saccharata proteae CBS 121410</name>
    <dbReference type="NCBI Taxonomy" id="1314787"/>
    <lineage>
        <taxon>Eukaryota</taxon>
        <taxon>Fungi</taxon>
        <taxon>Dikarya</taxon>
        <taxon>Ascomycota</taxon>
        <taxon>Pezizomycotina</taxon>
        <taxon>Dothideomycetes</taxon>
        <taxon>Dothideomycetes incertae sedis</taxon>
        <taxon>Botryosphaeriales</taxon>
        <taxon>Saccharataceae</taxon>
        <taxon>Saccharata</taxon>
    </lineage>
</organism>
<feature type="compositionally biased region" description="Polar residues" evidence="1">
    <location>
        <begin position="271"/>
        <end position="283"/>
    </location>
</feature>
<dbReference type="SUPFAM" id="SSF53335">
    <property type="entry name" value="S-adenosyl-L-methionine-dependent methyltransferases"/>
    <property type="match status" value="1"/>
</dbReference>
<feature type="compositionally biased region" description="Low complexity" evidence="1">
    <location>
        <begin position="56"/>
        <end position="67"/>
    </location>
</feature>
<evidence type="ECO:0000256" key="1">
    <source>
        <dbReference type="SAM" id="MobiDB-lite"/>
    </source>
</evidence>
<feature type="compositionally biased region" description="Basic and acidic residues" evidence="1">
    <location>
        <begin position="73"/>
        <end position="83"/>
    </location>
</feature>